<dbReference type="GO" id="GO:0005385">
    <property type="term" value="F:zinc ion transmembrane transporter activity"/>
    <property type="evidence" value="ECO:0007669"/>
    <property type="project" value="TreeGrafter"/>
</dbReference>
<feature type="transmembrane region" description="Helical" evidence="6">
    <location>
        <begin position="240"/>
        <end position="261"/>
    </location>
</feature>
<keyword evidence="2 6" id="KW-0812">Transmembrane</keyword>
<evidence type="ECO:0000256" key="5">
    <source>
        <dbReference type="SAM" id="MobiDB-lite"/>
    </source>
</evidence>
<feature type="transmembrane region" description="Helical" evidence="6">
    <location>
        <begin position="498"/>
        <end position="522"/>
    </location>
</feature>
<feature type="transmembrane region" description="Helical" evidence="6">
    <location>
        <begin position="273"/>
        <end position="292"/>
    </location>
</feature>
<keyword evidence="4 6" id="KW-0472">Membrane</keyword>
<feature type="transmembrane region" description="Helical" evidence="6">
    <location>
        <begin position="389"/>
        <end position="408"/>
    </location>
</feature>
<comment type="subcellular location">
    <subcellularLocation>
        <location evidence="1">Membrane</location>
        <topology evidence="1">Multi-pass membrane protein</topology>
    </subcellularLocation>
</comment>
<dbReference type="PANTHER" id="PTHR11040:SF44">
    <property type="entry name" value="PROTEIN ZNTC-RELATED"/>
    <property type="match status" value="1"/>
</dbReference>
<name>A0AAN6PM18_9PEZI</name>
<feature type="chain" id="PRO_5042909394" description="Zinc transporter" evidence="7">
    <location>
        <begin position="25"/>
        <end position="592"/>
    </location>
</feature>
<proteinExistence type="predicted"/>
<evidence type="ECO:0000256" key="1">
    <source>
        <dbReference type="ARBA" id="ARBA00004141"/>
    </source>
</evidence>
<dbReference type="PANTHER" id="PTHR11040">
    <property type="entry name" value="ZINC/IRON TRANSPORTER"/>
    <property type="match status" value="1"/>
</dbReference>
<evidence type="ECO:0000256" key="3">
    <source>
        <dbReference type="ARBA" id="ARBA00022989"/>
    </source>
</evidence>
<protein>
    <recommendedName>
        <fullName evidence="10">Zinc transporter</fullName>
    </recommendedName>
</protein>
<keyword evidence="7" id="KW-0732">Signal</keyword>
<evidence type="ECO:0000313" key="9">
    <source>
        <dbReference type="Proteomes" id="UP001303115"/>
    </source>
</evidence>
<sequence length="592" mass="61719">MARFPSALRASVLYGLLAAAGTDAVSPTAQPIRQRAPHVETAVADPNPATITAVSECHLHGTVQYCQAGTTEYRISGTATASSYTDCHKHGADVYCMAPTGEVQIVAVQAAQTDAPTPTQADSVSSSITAVSECHTHGSALYCMAGTAEYEVHATVTATQDIPPAFTGCHSHGSETFCIAPNGDEVEIHAAGTGEESDETASAGLNCHFHAGVEHCTGGEGESTHTCERVQRDYNINLRVGLLFVMLVTSSIGVFTPILVASYISPNHAVFTVLRQFGTGVIISTAFVHLYTHATIMFQNECLGELAYESTSSAILMAGLFLSFLIEYAGNRLIQWHEAKAKTGSVEATGHAEAPAARTDMVNIAVLEAGVIFHSLLIGLTLVVAGDSFFLTLFAVIVFHQMFEGLALGTRIAALGRPCPTATPAASGHGHAHAHGHEHYHTPDTTTAPAAAIAARTTTVTTEPKAPADSSTSTHTTTSSTTPTPAPGHASVSLRKKLLLALAFALVTPLGMAIGIGALQHFNGNDPATIIAIGTLDALSAGILVWVGVVEMWAHDWMLGGEMTRASPLRTVLGLGALVVGMGVMSLLGKWA</sequence>
<organism evidence="8 9">
    <name type="scientific">Parachaetomium inaequale</name>
    <dbReference type="NCBI Taxonomy" id="2588326"/>
    <lineage>
        <taxon>Eukaryota</taxon>
        <taxon>Fungi</taxon>
        <taxon>Dikarya</taxon>
        <taxon>Ascomycota</taxon>
        <taxon>Pezizomycotina</taxon>
        <taxon>Sordariomycetes</taxon>
        <taxon>Sordariomycetidae</taxon>
        <taxon>Sordariales</taxon>
        <taxon>Chaetomiaceae</taxon>
        <taxon>Parachaetomium</taxon>
    </lineage>
</organism>
<dbReference type="GO" id="GO:0005886">
    <property type="term" value="C:plasma membrane"/>
    <property type="evidence" value="ECO:0007669"/>
    <property type="project" value="TreeGrafter"/>
</dbReference>
<feature type="transmembrane region" description="Helical" evidence="6">
    <location>
        <begin position="571"/>
        <end position="589"/>
    </location>
</feature>
<feature type="transmembrane region" description="Helical" evidence="6">
    <location>
        <begin position="312"/>
        <end position="330"/>
    </location>
</feature>
<feature type="region of interest" description="Disordered" evidence="5">
    <location>
        <begin position="423"/>
        <end position="489"/>
    </location>
</feature>
<evidence type="ECO:0000256" key="2">
    <source>
        <dbReference type="ARBA" id="ARBA00022692"/>
    </source>
</evidence>
<comment type="caution">
    <text evidence="8">The sequence shown here is derived from an EMBL/GenBank/DDBJ whole genome shotgun (WGS) entry which is preliminary data.</text>
</comment>
<dbReference type="InterPro" id="IPR003689">
    <property type="entry name" value="ZIP"/>
</dbReference>
<evidence type="ECO:0008006" key="10">
    <source>
        <dbReference type="Google" id="ProtNLM"/>
    </source>
</evidence>
<evidence type="ECO:0000256" key="6">
    <source>
        <dbReference type="SAM" id="Phobius"/>
    </source>
</evidence>
<evidence type="ECO:0000256" key="7">
    <source>
        <dbReference type="SAM" id="SignalP"/>
    </source>
</evidence>
<keyword evidence="3 6" id="KW-1133">Transmembrane helix</keyword>
<feature type="transmembrane region" description="Helical" evidence="6">
    <location>
        <begin position="364"/>
        <end position="383"/>
    </location>
</feature>
<evidence type="ECO:0000256" key="4">
    <source>
        <dbReference type="ARBA" id="ARBA00023136"/>
    </source>
</evidence>
<accession>A0AAN6PM18</accession>
<keyword evidence="9" id="KW-1185">Reference proteome</keyword>
<gene>
    <name evidence="8" type="ORF">C8A01DRAFT_15219</name>
</gene>
<dbReference type="AlphaFoldDB" id="A0AAN6PM18"/>
<feature type="transmembrane region" description="Helical" evidence="6">
    <location>
        <begin position="528"/>
        <end position="550"/>
    </location>
</feature>
<feature type="signal peptide" evidence="7">
    <location>
        <begin position="1"/>
        <end position="24"/>
    </location>
</feature>
<evidence type="ECO:0000313" key="8">
    <source>
        <dbReference type="EMBL" id="KAK4040975.1"/>
    </source>
</evidence>
<reference evidence="9" key="1">
    <citation type="journal article" date="2023" name="Mol. Phylogenet. Evol.">
        <title>Genome-scale phylogeny and comparative genomics of the fungal order Sordariales.</title>
        <authorList>
            <person name="Hensen N."/>
            <person name="Bonometti L."/>
            <person name="Westerberg I."/>
            <person name="Brannstrom I.O."/>
            <person name="Guillou S."/>
            <person name="Cros-Aarteil S."/>
            <person name="Calhoun S."/>
            <person name="Haridas S."/>
            <person name="Kuo A."/>
            <person name="Mondo S."/>
            <person name="Pangilinan J."/>
            <person name="Riley R."/>
            <person name="LaButti K."/>
            <person name="Andreopoulos B."/>
            <person name="Lipzen A."/>
            <person name="Chen C."/>
            <person name="Yan M."/>
            <person name="Daum C."/>
            <person name="Ng V."/>
            <person name="Clum A."/>
            <person name="Steindorff A."/>
            <person name="Ohm R.A."/>
            <person name="Martin F."/>
            <person name="Silar P."/>
            <person name="Natvig D.O."/>
            <person name="Lalanne C."/>
            <person name="Gautier V."/>
            <person name="Ament-Velasquez S.L."/>
            <person name="Kruys A."/>
            <person name="Hutchinson M.I."/>
            <person name="Powell A.J."/>
            <person name="Barry K."/>
            <person name="Miller A.N."/>
            <person name="Grigoriev I.V."/>
            <person name="Debuchy R."/>
            <person name="Gladieux P."/>
            <person name="Hiltunen Thoren M."/>
            <person name="Johannesson H."/>
        </authorList>
    </citation>
    <scope>NUCLEOTIDE SEQUENCE [LARGE SCALE GENOMIC DNA]</scope>
    <source>
        <strain evidence="9">CBS 284.82</strain>
    </source>
</reference>
<dbReference type="EMBL" id="MU854366">
    <property type="protein sequence ID" value="KAK4040975.1"/>
    <property type="molecule type" value="Genomic_DNA"/>
</dbReference>
<dbReference type="Pfam" id="PF02535">
    <property type="entry name" value="Zip"/>
    <property type="match status" value="2"/>
</dbReference>
<dbReference type="Proteomes" id="UP001303115">
    <property type="component" value="Unassembled WGS sequence"/>
</dbReference>
<feature type="compositionally biased region" description="Low complexity" evidence="5">
    <location>
        <begin position="443"/>
        <end position="489"/>
    </location>
</feature>